<dbReference type="RefSeq" id="WP_249602551.1">
    <property type="nucleotide sequence ID" value="NZ_JAKHSK010000027.1"/>
</dbReference>
<sequence length="372" mass="42694">MKELEYLIEKYINGEITDKDLEELNHLLKSEENRAYFKKAVGLNYKLNLKYVNSHTEDKKAVFKGIKTRGSNVRDLKPRRRYLRIAAIMIVAMGTIFFYFFQKHNTLTNESKYVTIETESGATEVLKDNSFEIKTKTNEILVQQKGDTITYSSLSNKVAISKNVLSVPKGKKVVIALADGSVVHLNSGSKLTYPSGFKENETREVLLEGEGYFKVYHDEKRPFIVHSAQLDVEVLGTSFNFSAYKNNSYATAVLVQGKVAVKRPDKPTVYLQPGMMAKYSKSSDTFKTAEVDTNIYTAWMNGILVFEEQSLGDIANTLERKFNKRIIFEDESLKRERFTAKFENQSISKILESFKQSYDFEYHINDNEVIIR</sequence>
<dbReference type="PIRSF" id="PIRSF018266">
    <property type="entry name" value="FecR"/>
    <property type="match status" value="1"/>
</dbReference>
<dbReference type="Pfam" id="PF04773">
    <property type="entry name" value="FecR"/>
    <property type="match status" value="1"/>
</dbReference>
<evidence type="ECO:0000313" key="4">
    <source>
        <dbReference type="EMBL" id="MCL6219837.1"/>
    </source>
</evidence>
<keyword evidence="5" id="KW-1185">Reference proteome</keyword>
<dbReference type="PANTHER" id="PTHR30273:SF2">
    <property type="entry name" value="PROTEIN FECR"/>
    <property type="match status" value="1"/>
</dbReference>
<evidence type="ECO:0000256" key="1">
    <source>
        <dbReference type="SAM" id="Phobius"/>
    </source>
</evidence>
<organism evidence="4 5">
    <name type="scientific">Zunongwangia pacifica</name>
    <dbReference type="NCBI Taxonomy" id="2911062"/>
    <lineage>
        <taxon>Bacteria</taxon>
        <taxon>Pseudomonadati</taxon>
        <taxon>Bacteroidota</taxon>
        <taxon>Flavobacteriia</taxon>
        <taxon>Flavobacteriales</taxon>
        <taxon>Flavobacteriaceae</taxon>
        <taxon>Zunongwangia</taxon>
    </lineage>
</organism>
<dbReference type="GO" id="GO:0016989">
    <property type="term" value="F:sigma factor antagonist activity"/>
    <property type="evidence" value="ECO:0007669"/>
    <property type="project" value="TreeGrafter"/>
</dbReference>
<dbReference type="Proteomes" id="UP001139521">
    <property type="component" value="Unassembled WGS sequence"/>
</dbReference>
<dbReference type="Pfam" id="PF16344">
    <property type="entry name" value="FecR_C"/>
    <property type="match status" value="1"/>
</dbReference>
<dbReference type="InterPro" id="IPR006860">
    <property type="entry name" value="FecR"/>
</dbReference>
<dbReference type="PANTHER" id="PTHR30273">
    <property type="entry name" value="PERIPLASMIC SIGNAL SENSOR AND SIGMA FACTOR ACTIVATOR FECR-RELATED"/>
    <property type="match status" value="1"/>
</dbReference>
<dbReference type="InterPro" id="IPR032508">
    <property type="entry name" value="FecR_C"/>
</dbReference>
<protein>
    <submittedName>
        <fullName evidence="4">DUF4974 domain-containing protein</fullName>
    </submittedName>
</protein>
<accession>A0A9X1ZRR6</accession>
<dbReference type="EMBL" id="JAKHSK010000027">
    <property type="protein sequence ID" value="MCL6219837.1"/>
    <property type="molecule type" value="Genomic_DNA"/>
</dbReference>
<proteinExistence type="predicted"/>
<dbReference type="FunFam" id="2.60.120.1440:FF:000001">
    <property type="entry name" value="Putative anti-sigma factor"/>
    <property type="match status" value="1"/>
</dbReference>
<dbReference type="InterPro" id="IPR012373">
    <property type="entry name" value="Ferrdict_sens_TM"/>
</dbReference>
<evidence type="ECO:0000259" key="2">
    <source>
        <dbReference type="Pfam" id="PF04773"/>
    </source>
</evidence>
<keyword evidence="1" id="KW-0472">Membrane</keyword>
<feature type="domain" description="Protein FecR C-terminal" evidence="3">
    <location>
        <begin position="304"/>
        <end position="371"/>
    </location>
</feature>
<reference evidence="4" key="1">
    <citation type="submission" date="2022-01" db="EMBL/GenBank/DDBJ databases">
        <title>Genome sequencing of Zunongwangia sp. M21534 genome.</title>
        <authorList>
            <person name="Chen Y."/>
            <person name="Dong C."/>
            <person name="Shao Z."/>
        </authorList>
    </citation>
    <scope>NUCLEOTIDE SEQUENCE</scope>
    <source>
        <strain evidence="4">MCCC M21534</strain>
    </source>
</reference>
<feature type="transmembrane region" description="Helical" evidence="1">
    <location>
        <begin position="82"/>
        <end position="101"/>
    </location>
</feature>
<dbReference type="Gene3D" id="2.60.120.1440">
    <property type="match status" value="1"/>
</dbReference>
<dbReference type="Gene3D" id="3.55.50.30">
    <property type="match status" value="1"/>
</dbReference>
<gene>
    <name evidence="4" type="ORF">L1967_16205</name>
</gene>
<evidence type="ECO:0000259" key="3">
    <source>
        <dbReference type="Pfam" id="PF16344"/>
    </source>
</evidence>
<evidence type="ECO:0000313" key="5">
    <source>
        <dbReference type="Proteomes" id="UP001139521"/>
    </source>
</evidence>
<dbReference type="AlphaFoldDB" id="A0A9X1ZRR6"/>
<name>A0A9X1ZRR6_9FLAO</name>
<comment type="caution">
    <text evidence="4">The sequence shown here is derived from an EMBL/GenBank/DDBJ whole genome shotgun (WGS) entry which is preliminary data.</text>
</comment>
<keyword evidence="1" id="KW-1133">Transmembrane helix</keyword>
<keyword evidence="1" id="KW-0812">Transmembrane</keyword>
<feature type="domain" description="FecR protein" evidence="2">
    <location>
        <begin position="165"/>
        <end position="259"/>
    </location>
</feature>